<comment type="caution">
    <text evidence="9">The sequence shown here is derived from an EMBL/GenBank/DDBJ whole genome shotgun (WGS) entry which is preliminary data.</text>
</comment>
<evidence type="ECO:0000256" key="2">
    <source>
        <dbReference type="ARBA" id="ARBA00022723"/>
    </source>
</evidence>
<evidence type="ECO:0000256" key="1">
    <source>
        <dbReference type="ARBA" id="ARBA00001964"/>
    </source>
</evidence>
<protein>
    <recommendedName>
        <fullName evidence="7">2-hydroxyacyl-CoA lyase</fullName>
        <ecNumber evidence="7">4.1.2.63</ecNumber>
    </recommendedName>
</protein>
<organism evidence="9 10">
    <name type="scientific">Paramuricea clavata</name>
    <name type="common">Red gorgonian</name>
    <name type="synonym">Violescent sea-whip</name>
    <dbReference type="NCBI Taxonomy" id="317549"/>
    <lineage>
        <taxon>Eukaryota</taxon>
        <taxon>Metazoa</taxon>
        <taxon>Cnidaria</taxon>
        <taxon>Anthozoa</taxon>
        <taxon>Octocorallia</taxon>
        <taxon>Malacalcyonacea</taxon>
        <taxon>Plexauridae</taxon>
        <taxon>Paramuricea</taxon>
    </lineage>
</organism>
<keyword evidence="4 9" id="KW-0456">Lyase</keyword>
<dbReference type="Gene3D" id="3.40.50.970">
    <property type="match status" value="1"/>
</dbReference>
<keyword evidence="3" id="KW-0460">Magnesium</keyword>
<dbReference type="SUPFAM" id="SSF52518">
    <property type="entry name" value="Thiamin diphosphate-binding fold (THDP-binding)"/>
    <property type="match status" value="1"/>
</dbReference>
<evidence type="ECO:0000256" key="3">
    <source>
        <dbReference type="ARBA" id="ARBA00022842"/>
    </source>
</evidence>
<dbReference type="InterPro" id="IPR011766">
    <property type="entry name" value="TPP_enzyme_TPP-bd"/>
</dbReference>
<proteinExistence type="predicted"/>
<comment type="catalytic activity">
    <reaction evidence="5">
        <text>a 2-hydroxy-3-methyl fatty acyl-CoA = a 2-methyl-branched fatty aldehyde + formyl-CoA</text>
        <dbReference type="Rhea" id="RHEA:25375"/>
        <dbReference type="ChEBI" id="CHEBI:49188"/>
        <dbReference type="ChEBI" id="CHEBI:57376"/>
        <dbReference type="ChEBI" id="CHEBI:58783"/>
        <dbReference type="EC" id="4.1.2.63"/>
    </reaction>
    <physiologicalReaction direction="left-to-right" evidence="5">
        <dbReference type="Rhea" id="RHEA:25376"/>
    </physiologicalReaction>
</comment>
<dbReference type="GO" id="GO:0030976">
    <property type="term" value="F:thiamine pyrophosphate binding"/>
    <property type="evidence" value="ECO:0007669"/>
    <property type="project" value="InterPro"/>
</dbReference>
<dbReference type="CDD" id="cd02004">
    <property type="entry name" value="TPP_BZL_OCoD_HPCL"/>
    <property type="match status" value="1"/>
</dbReference>
<sequence length="178" mass="19491">MNMINVINLCRLDAGTFGTMGVGLGFAIAAAILVKYKDEKLDPPASRVVCIQGDSAFGFSGMELETVFRHKLPIVFIILNNNGIYNGVDEESWKDLTSSSEGAATSAPPTALLPSARYEKIIEAFGGSGYFVKTPQELNFALKNAFEKTNEASLINVMIDPFSQRKQQEFAWLTRSNL</sequence>
<dbReference type="PANTHER" id="PTHR43710">
    <property type="entry name" value="2-HYDROXYACYL-COA LYASE"/>
    <property type="match status" value="1"/>
</dbReference>
<dbReference type="InterPro" id="IPR029061">
    <property type="entry name" value="THDP-binding"/>
</dbReference>
<dbReference type="GO" id="GO:0046872">
    <property type="term" value="F:metal ion binding"/>
    <property type="evidence" value="ECO:0007669"/>
    <property type="project" value="UniProtKB-KW"/>
</dbReference>
<dbReference type="EMBL" id="CACRXK020012635">
    <property type="protein sequence ID" value="CAB4023709.1"/>
    <property type="molecule type" value="Genomic_DNA"/>
</dbReference>
<gene>
    <name evidence="9" type="ORF">PACLA_8A043086</name>
</gene>
<accession>A0A6S7KTL5</accession>
<dbReference type="AlphaFoldDB" id="A0A6S7KTL5"/>
<keyword evidence="2" id="KW-0479">Metal-binding</keyword>
<feature type="domain" description="Thiamine pyrophosphate enzyme TPP-binding" evidence="8">
    <location>
        <begin position="12"/>
        <end position="157"/>
    </location>
</feature>
<reference evidence="9" key="1">
    <citation type="submission" date="2020-04" db="EMBL/GenBank/DDBJ databases">
        <authorList>
            <person name="Alioto T."/>
            <person name="Alioto T."/>
            <person name="Gomez Garrido J."/>
        </authorList>
    </citation>
    <scope>NUCLEOTIDE SEQUENCE</scope>
    <source>
        <strain evidence="9">A484AB</strain>
    </source>
</reference>
<evidence type="ECO:0000259" key="8">
    <source>
        <dbReference type="Pfam" id="PF02775"/>
    </source>
</evidence>
<evidence type="ECO:0000313" key="10">
    <source>
        <dbReference type="Proteomes" id="UP001152795"/>
    </source>
</evidence>
<comment type="catalytic activity">
    <reaction evidence="6">
        <text>an (R)-2-hydroxy-long-chain-fatty acyl-CoA = a long-chain fatty aldehyde + formyl-CoA</text>
        <dbReference type="Rhea" id="RHEA:67444"/>
        <dbReference type="ChEBI" id="CHEBI:17176"/>
        <dbReference type="ChEBI" id="CHEBI:57376"/>
        <dbReference type="ChEBI" id="CHEBI:170012"/>
        <dbReference type="EC" id="4.1.2.63"/>
    </reaction>
    <physiologicalReaction direction="left-to-right" evidence="6">
        <dbReference type="Rhea" id="RHEA:67445"/>
    </physiologicalReaction>
</comment>
<evidence type="ECO:0000256" key="7">
    <source>
        <dbReference type="ARBA" id="ARBA00044518"/>
    </source>
</evidence>
<dbReference type="Proteomes" id="UP001152795">
    <property type="component" value="Unassembled WGS sequence"/>
</dbReference>
<dbReference type="Pfam" id="PF02775">
    <property type="entry name" value="TPP_enzyme_C"/>
    <property type="match status" value="1"/>
</dbReference>
<dbReference type="EC" id="4.1.2.63" evidence="7"/>
<keyword evidence="10" id="KW-1185">Reference proteome</keyword>
<dbReference type="GO" id="GO:0106359">
    <property type="term" value="F:2-hydroxyacyl-CoA lyase activity"/>
    <property type="evidence" value="ECO:0007669"/>
    <property type="project" value="UniProtKB-EC"/>
</dbReference>
<evidence type="ECO:0000256" key="5">
    <source>
        <dbReference type="ARBA" id="ARBA00044451"/>
    </source>
</evidence>
<evidence type="ECO:0000256" key="6">
    <source>
        <dbReference type="ARBA" id="ARBA00044454"/>
    </source>
</evidence>
<dbReference type="InterPro" id="IPR045025">
    <property type="entry name" value="HACL1-like"/>
</dbReference>
<dbReference type="OrthoDB" id="5971388at2759"/>
<evidence type="ECO:0000313" key="9">
    <source>
        <dbReference type="EMBL" id="CAB4023709.1"/>
    </source>
</evidence>
<name>A0A6S7KTL5_PARCT</name>
<dbReference type="GO" id="GO:0005777">
    <property type="term" value="C:peroxisome"/>
    <property type="evidence" value="ECO:0007669"/>
    <property type="project" value="TreeGrafter"/>
</dbReference>
<dbReference type="GO" id="GO:0001561">
    <property type="term" value="P:fatty acid alpha-oxidation"/>
    <property type="evidence" value="ECO:0007669"/>
    <property type="project" value="TreeGrafter"/>
</dbReference>
<dbReference type="PANTHER" id="PTHR43710:SF2">
    <property type="entry name" value="2-HYDROXYACYL-COA LYASE 1"/>
    <property type="match status" value="1"/>
</dbReference>
<evidence type="ECO:0000256" key="4">
    <source>
        <dbReference type="ARBA" id="ARBA00023239"/>
    </source>
</evidence>
<comment type="cofactor">
    <cofactor evidence="1">
        <name>thiamine diphosphate</name>
        <dbReference type="ChEBI" id="CHEBI:58937"/>
    </cofactor>
</comment>